<protein>
    <recommendedName>
        <fullName evidence="1">F-box domain-containing protein</fullName>
    </recommendedName>
</protein>
<sequence length="404" mass="46049">MESFSVNESSHRNWVELPRDLTMSILSRVEDIDILRSAQFVCSSWLKICRDPLLWRTIQLRGLSSPDFPSDLETICRRAVDYSSGQLVEINIGDFATDRLLQYITNRSSQIKCLRLFRCFQISDGGLSAAAAKLPLLEELELSNGSLTKESLEAVGRQCPHLKLLKFNFQGEGNRNFVNRPVTPNEEVVFNEHAIAIAKNLPGLRNLELVGNEMTDVGLQAVLDGCPHLESLDLRCCFNIRMQGNLQKRCKEQIKRLLLPHDGTIRLVEEAHQAWDEYYAGNHEENFGPEDDNDEYEEYSQFDDDDCFGGFEDDFADLSSGRLGIIGSLVLQGMMEILSCNYHKVPCRCFYLGCFLLKTKLKLCNYWSFWLMNACLVYNGNWEGWLCFNLTVCFSCLVGLHLAC</sequence>
<dbReference type="InterPro" id="IPR036047">
    <property type="entry name" value="F-box-like_dom_sf"/>
</dbReference>
<dbReference type="InterPro" id="IPR032675">
    <property type="entry name" value="LRR_dom_sf"/>
</dbReference>
<gene>
    <name evidence="2" type="ORF">TIFTF001_023697</name>
</gene>
<comment type="caution">
    <text evidence="2">The sequence shown here is derived from an EMBL/GenBank/DDBJ whole genome shotgun (WGS) entry which is preliminary data.</text>
</comment>
<dbReference type="PANTHER" id="PTHR38926:SF2">
    <property type="entry name" value="F-BOX_LRR-REPEAT PROTEIN 21-RELATED"/>
    <property type="match status" value="1"/>
</dbReference>
<dbReference type="Pfam" id="PF13516">
    <property type="entry name" value="LRR_6"/>
    <property type="match status" value="2"/>
</dbReference>
<reference evidence="2" key="1">
    <citation type="submission" date="2023-07" db="EMBL/GenBank/DDBJ databases">
        <title>draft genome sequence of fig (Ficus carica).</title>
        <authorList>
            <person name="Takahashi T."/>
            <person name="Nishimura K."/>
        </authorList>
    </citation>
    <scope>NUCLEOTIDE SEQUENCE</scope>
</reference>
<accession>A0AA88DK84</accession>
<evidence type="ECO:0000313" key="3">
    <source>
        <dbReference type="Proteomes" id="UP001187192"/>
    </source>
</evidence>
<dbReference type="PROSITE" id="PS50181">
    <property type="entry name" value="FBOX"/>
    <property type="match status" value="1"/>
</dbReference>
<dbReference type="InterPro" id="IPR001611">
    <property type="entry name" value="Leu-rich_rpt"/>
</dbReference>
<dbReference type="CDD" id="cd22164">
    <property type="entry name" value="F-box_AtSKIP19-like"/>
    <property type="match status" value="1"/>
</dbReference>
<dbReference type="AlphaFoldDB" id="A0AA88DK84"/>
<proteinExistence type="predicted"/>
<dbReference type="SMART" id="SM00367">
    <property type="entry name" value="LRR_CC"/>
    <property type="match status" value="5"/>
</dbReference>
<keyword evidence="3" id="KW-1185">Reference proteome</keyword>
<evidence type="ECO:0000259" key="1">
    <source>
        <dbReference type="PROSITE" id="PS50181"/>
    </source>
</evidence>
<dbReference type="InterPro" id="IPR006553">
    <property type="entry name" value="Leu-rich_rpt_Cys-con_subtyp"/>
</dbReference>
<evidence type="ECO:0000313" key="2">
    <source>
        <dbReference type="EMBL" id="GMN54579.1"/>
    </source>
</evidence>
<dbReference type="Proteomes" id="UP001187192">
    <property type="component" value="Unassembled WGS sequence"/>
</dbReference>
<dbReference type="Gene3D" id="1.20.1280.50">
    <property type="match status" value="1"/>
</dbReference>
<dbReference type="InterPro" id="IPR001810">
    <property type="entry name" value="F-box_dom"/>
</dbReference>
<dbReference type="EMBL" id="BTGU01000052">
    <property type="protein sequence ID" value="GMN54579.1"/>
    <property type="molecule type" value="Genomic_DNA"/>
</dbReference>
<feature type="domain" description="F-box" evidence="1">
    <location>
        <begin position="11"/>
        <end position="58"/>
    </location>
</feature>
<dbReference type="PANTHER" id="PTHR38926">
    <property type="entry name" value="F-BOX DOMAIN CONTAINING PROTEIN, EXPRESSED"/>
    <property type="match status" value="1"/>
</dbReference>
<dbReference type="SUPFAM" id="SSF81383">
    <property type="entry name" value="F-box domain"/>
    <property type="match status" value="1"/>
</dbReference>
<name>A0AA88DK84_FICCA</name>
<organism evidence="2 3">
    <name type="scientific">Ficus carica</name>
    <name type="common">Common fig</name>
    <dbReference type="NCBI Taxonomy" id="3494"/>
    <lineage>
        <taxon>Eukaryota</taxon>
        <taxon>Viridiplantae</taxon>
        <taxon>Streptophyta</taxon>
        <taxon>Embryophyta</taxon>
        <taxon>Tracheophyta</taxon>
        <taxon>Spermatophyta</taxon>
        <taxon>Magnoliopsida</taxon>
        <taxon>eudicotyledons</taxon>
        <taxon>Gunneridae</taxon>
        <taxon>Pentapetalae</taxon>
        <taxon>rosids</taxon>
        <taxon>fabids</taxon>
        <taxon>Rosales</taxon>
        <taxon>Moraceae</taxon>
        <taxon>Ficeae</taxon>
        <taxon>Ficus</taxon>
    </lineage>
</organism>
<dbReference type="Pfam" id="PF12937">
    <property type="entry name" value="F-box-like"/>
    <property type="match status" value="1"/>
</dbReference>
<dbReference type="Gene3D" id="3.80.10.10">
    <property type="entry name" value="Ribonuclease Inhibitor"/>
    <property type="match status" value="1"/>
</dbReference>
<dbReference type="SUPFAM" id="SSF52047">
    <property type="entry name" value="RNI-like"/>
    <property type="match status" value="1"/>
</dbReference>